<evidence type="ECO:0000313" key="2">
    <source>
        <dbReference type="Proteomes" id="UP001328107"/>
    </source>
</evidence>
<accession>A0AAN4ZDM6</accession>
<evidence type="ECO:0000313" key="1">
    <source>
        <dbReference type="EMBL" id="GMR35770.1"/>
    </source>
</evidence>
<feature type="non-terminal residue" evidence="1">
    <location>
        <position position="1"/>
    </location>
</feature>
<dbReference type="AlphaFoldDB" id="A0AAN4ZDM6"/>
<protein>
    <submittedName>
        <fullName evidence="1">Uncharacterized protein</fullName>
    </submittedName>
</protein>
<proteinExistence type="predicted"/>
<reference evidence="2" key="1">
    <citation type="submission" date="2022-10" db="EMBL/GenBank/DDBJ databases">
        <title>Genome assembly of Pristionchus species.</title>
        <authorList>
            <person name="Yoshida K."/>
            <person name="Sommer R.J."/>
        </authorList>
    </citation>
    <scope>NUCLEOTIDE SEQUENCE [LARGE SCALE GENOMIC DNA]</scope>
    <source>
        <strain evidence="2">RS5460</strain>
    </source>
</reference>
<name>A0AAN4ZDM6_9BILA</name>
<comment type="caution">
    <text evidence="1">The sequence shown here is derived from an EMBL/GenBank/DDBJ whole genome shotgun (WGS) entry which is preliminary data.</text>
</comment>
<dbReference type="Proteomes" id="UP001328107">
    <property type="component" value="Unassembled WGS sequence"/>
</dbReference>
<feature type="non-terminal residue" evidence="1">
    <location>
        <position position="104"/>
    </location>
</feature>
<dbReference type="EMBL" id="BTRK01000002">
    <property type="protein sequence ID" value="GMR35770.1"/>
    <property type="molecule type" value="Genomic_DNA"/>
</dbReference>
<organism evidence="1 2">
    <name type="scientific">Pristionchus mayeri</name>
    <dbReference type="NCBI Taxonomy" id="1317129"/>
    <lineage>
        <taxon>Eukaryota</taxon>
        <taxon>Metazoa</taxon>
        <taxon>Ecdysozoa</taxon>
        <taxon>Nematoda</taxon>
        <taxon>Chromadorea</taxon>
        <taxon>Rhabditida</taxon>
        <taxon>Rhabditina</taxon>
        <taxon>Diplogasteromorpha</taxon>
        <taxon>Diplogasteroidea</taxon>
        <taxon>Neodiplogasteridae</taxon>
        <taxon>Pristionchus</taxon>
    </lineage>
</organism>
<keyword evidence="2" id="KW-1185">Reference proteome</keyword>
<gene>
    <name evidence="1" type="ORF">PMAYCL1PPCAC_05965</name>
</gene>
<sequence length="104" mass="11996">ENRKRRELRTRAESILSHMYMALPGTSSIYGSYLQEFLQEPRVLHCPTEHREQQQHPSSLLLQHPRTAAGVEGMAEADRALINLLRCVFVIRRHPFVYSPSVGK</sequence>